<evidence type="ECO:0000256" key="3">
    <source>
        <dbReference type="ARBA" id="ARBA00012663"/>
    </source>
</evidence>
<sequence length="331" mass="35432">MAHGATILGGIAGTELSPEERDFFRAADPWGFILFARNVESPEQLRRLTGQLRDSVGRDAVITVDQEGGRVQRLRAPHWAEWPAPLDQAEAGARAMWLRYYLIGRELHDVGIDSDCAPTLDVAQADTHPFLRNRCLGSDPDQVATLGRAVAEGLLAAGVLPVMKHMPGHGRAVADSHHDLPRVSSSLQELDALDFAPFRALADLPMGMTAHICLDAVDDAPATASAPAVQLIRQQIGFDGLLMTDDITMQALSGTEAERAQASIAAGCDLVLHCNGSVASMEPVVAAAGQMTPQAQRRADAALQMRQAPQDLDRHALQAEWQALVAGLALT</sequence>
<dbReference type="InterPro" id="IPR050226">
    <property type="entry name" value="NagZ_Beta-hexosaminidase"/>
</dbReference>
<dbReference type="NCBIfam" id="NF003740">
    <property type="entry name" value="PRK05337.1"/>
    <property type="match status" value="1"/>
</dbReference>
<keyword evidence="4" id="KW-0378">Hydrolase</keyword>
<dbReference type="Pfam" id="PF00933">
    <property type="entry name" value="Glyco_hydro_3"/>
    <property type="match status" value="1"/>
</dbReference>
<evidence type="ECO:0000256" key="4">
    <source>
        <dbReference type="ARBA" id="ARBA00022801"/>
    </source>
</evidence>
<protein>
    <recommendedName>
        <fullName evidence="3">beta-N-acetylhexosaminidase</fullName>
        <ecNumber evidence="3">3.2.1.52</ecNumber>
    </recommendedName>
</protein>
<dbReference type="InterPro" id="IPR036962">
    <property type="entry name" value="Glyco_hydro_3_N_sf"/>
</dbReference>
<dbReference type="PANTHER" id="PTHR30480:SF13">
    <property type="entry name" value="BETA-HEXOSAMINIDASE"/>
    <property type="match status" value="1"/>
</dbReference>
<keyword evidence="8" id="KW-1185">Reference proteome</keyword>
<evidence type="ECO:0000259" key="6">
    <source>
        <dbReference type="Pfam" id="PF00933"/>
    </source>
</evidence>
<name>A0A239PN82_9RHOB</name>
<dbReference type="SUPFAM" id="SSF51445">
    <property type="entry name" value="(Trans)glycosidases"/>
    <property type="match status" value="1"/>
</dbReference>
<dbReference type="InterPro" id="IPR019800">
    <property type="entry name" value="Glyco_hydro_3_AS"/>
</dbReference>
<keyword evidence="5" id="KW-0326">Glycosidase</keyword>
<dbReference type="Gene3D" id="3.20.20.300">
    <property type="entry name" value="Glycoside hydrolase, family 3, N-terminal domain"/>
    <property type="match status" value="1"/>
</dbReference>
<accession>A0A239PN82</accession>
<dbReference type="GO" id="GO:0009254">
    <property type="term" value="P:peptidoglycan turnover"/>
    <property type="evidence" value="ECO:0007669"/>
    <property type="project" value="TreeGrafter"/>
</dbReference>
<evidence type="ECO:0000256" key="5">
    <source>
        <dbReference type="ARBA" id="ARBA00023295"/>
    </source>
</evidence>
<dbReference type="GO" id="GO:0004563">
    <property type="term" value="F:beta-N-acetylhexosaminidase activity"/>
    <property type="evidence" value="ECO:0007669"/>
    <property type="project" value="UniProtKB-EC"/>
</dbReference>
<gene>
    <name evidence="7" type="ORF">SAMN05444959_101379</name>
</gene>
<dbReference type="InterPro" id="IPR017853">
    <property type="entry name" value="GH"/>
</dbReference>
<reference evidence="7 8" key="1">
    <citation type="submission" date="2017-07" db="EMBL/GenBank/DDBJ databases">
        <authorList>
            <person name="Sun Z.S."/>
            <person name="Albrecht U."/>
            <person name="Echele G."/>
            <person name="Lee C.C."/>
        </authorList>
    </citation>
    <scope>NUCLEOTIDE SEQUENCE [LARGE SCALE GENOMIC DNA]</scope>
    <source>
        <strain evidence="7 8">DSM 14827</strain>
    </source>
</reference>
<evidence type="ECO:0000313" key="7">
    <source>
        <dbReference type="EMBL" id="SNT68819.1"/>
    </source>
</evidence>
<dbReference type="RefSeq" id="WP_089342707.1">
    <property type="nucleotide sequence ID" value="NZ_CP067129.1"/>
</dbReference>
<dbReference type="InterPro" id="IPR001764">
    <property type="entry name" value="Glyco_hydro_3_N"/>
</dbReference>
<dbReference type="PANTHER" id="PTHR30480">
    <property type="entry name" value="BETA-HEXOSAMINIDASE-RELATED"/>
    <property type="match status" value="1"/>
</dbReference>
<dbReference type="GO" id="GO:0005975">
    <property type="term" value="P:carbohydrate metabolic process"/>
    <property type="evidence" value="ECO:0007669"/>
    <property type="project" value="InterPro"/>
</dbReference>
<evidence type="ECO:0000313" key="8">
    <source>
        <dbReference type="Proteomes" id="UP000198307"/>
    </source>
</evidence>
<proteinExistence type="inferred from homology"/>
<comment type="catalytic activity">
    <reaction evidence="1">
        <text>Hydrolysis of terminal non-reducing N-acetyl-D-hexosamine residues in N-acetyl-beta-D-hexosaminides.</text>
        <dbReference type="EC" id="3.2.1.52"/>
    </reaction>
</comment>
<feature type="domain" description="Glycoside hydrolase family 3 N-terminal" evidence="6">
    <location>
        <begin position="31"/>
        <end position="288"/>
    </location>
</feature>
<dbReference type="OrthoDB" id="9786661at2"/>
<organism evidence="7 8">
    <name type="scientific">Paracoccus seriniphilus</name>
    <dbReference type="NCBI Taxonomy" id="184748"/>
    <lineage>
        <taxon>Bacteria</taxon>
        <taxon>Pseudomonadati</taxon>
        <taxon>Pseudomonadota</taxon>
        <taxon>Alphaproteobacteria</taxon>
        <taxon>Rhodobacterales</taxon>
        <taxon>Paracoccaceae</taxon>
        <taxon>Paracoccus</taxon>
    </lineage>
</organism>
<dbReference type="PROSITE" id="PS00775">
    <property type="entry name" value="GLYCOSYL_HYDROL_F3"/>
    <property type="match status" value="1"/>
</dbReference>
<dbReference type="EC" id="3.2.1.52" evidence="3"/>
<dbReference type="AlphaFoldDB" id="A0A239PN82"/>
<evidence type="ECO:0000256" key="2">
    <source>
        <dbReference type="ARBA" id="ARBA00005336"/>
    </source>
</evidence>
<dbReference type="EMBL" id="FZQB01000001">
    <property type="protein sequence ID" value="SNT68819.1"/>
    <property type="molecule type" value="Genomic_DNA"/>
</dbReference>
<evidence type="ECO:0000256" key="1">
    <source>
        <dbReference type="ARBA" id="ARBA00001231"/>
    </source>
</evidence>
<comment type="similarity">
    <text evidence="2">Belongs to the glycosyl hydrolase 3 family.</text>
</comment>
<dbReference type="Proteomes" id="UP000198307">
    <property type="component" value="Unassembled WGS sequence"/>
</dbReference>